<evidence type="ECO:0000256" key="6">
    <source>
        <dbReference type="SAM" id="Phobius"/>
    </source>
</evidence>
<dbReference type="EMBL" id="RHPJ01000001">
    <property type="protein sequence ID" value="TGO06263.1"/>
    <property type="molecule type" value="Genomic_DNA"/>
</dbReference>
<organism evidence="9 10">
    <name type="scientific">Serinibacter arcticus</name>
    <dbReference type="NCBI Taxonomy" id="1655435"/>
    <lineage>
        <taxon>Bacteria</taxon>
        <taxon>Bacillati</taxon>
        <taxon>Actinomycetota</taxon>
        <taxon>Actinomycetes</taxon>
        <taxon>Micrococcales</taxon>
        <taxon>Beutenbergiaceae</taxon>
        <taxon>Serinibacter</taxon>
    </lineage>
</organism>
<dbReference type="InterPro" id="IPR011527">
    <property type="entry name" value="ABC1_TM_dom"/>
</dbReference>
<comment type="subcellular location">
    <subcellularLocation>
        <location evidence="1">Cell membrane</location>
        <topology evidence="1">Multi-pass membrane protein</topology>
    </subcellularLocation>
</comment>
<dbReference type="InterPro" id="IPR036640">
    <property type="entry name" value="ABC1_TM_sf"/>
</dbReference>
<evidence type="ECO:0000256" key="3">
    <source>
        <dbReference type="ARBA" id="ARBA00022989"/>
    </source>
</evidence>
<feature type="compositionally biased region" description="Polar residues" evidence="5">
    <location>
        <begin position="617"/>
        <end position="627"/>
    </location>
</feature>
<dbReference type="InterPro" id="IPR003439">
    <property type="entry name" value="ABC_transporter-like_ATP-bd"/>
</dbReference>
<protein>
    <submittedName>
        <fullName evidence="9">Putative ABC transporter transmembrane protein</fullName>
    </submittedName>
</protein>
<dbReference type="Proteomes" id="UP000297318">
    <property type="component" value="Unassembled WGS sequence"/>
</dbReference>
<feature type="transmembrane region" description="Helical" evidence="6">
    <location>
        <begin position="33"/>
        <end position="52"/>
    </location>
</feature>
<reference evidence="9 10" key="1">
    <citation type="submission" date="2018-11" db="EMBL/GenBank/DDBJ databases">
        <title>Complete genome sequencing of the Actinobacteria Serinibacter sp. K3-2.</title>
        <authorList>
            <person name="Rakitin A.L."/>
            <person name="Beletsky A.V."/>
            <person name="Mardanov A.V."/>
            <person name="Ravin N.V."/>
            <person name="Gromova A.S."/>
            <person name="Filippova S.N."/>
            <person name="Gal'Chenko V.F."/>
        </authorList>
    </citation>
    <scope>NUCLEOTIDE SEQUENCE [LARGE SCALE GENOMIC DNA]</scope>
    <source>
        <strain evidence="9 10">K3-2</strain>
    </source>
</reference>
<dbReference type="Pfam" id="PF00005">
    <property type="entry name" value="ABC_tran"/>
    <property type="match status" value="1"/>
</dbReference>
<keyword evidence="3 6" id="KW-1133">Transmembrane helix</keyword>
<comment type="caution">
    <text evidence="9">The sequence shown here is derived from an EMBL/GenBank/DDBJ whole genome shotgun (WGS) entry which is preliminary data.</text>
</comment>
<dbReference type="SUPFAM" id="SSF52540">
    <property type="entry name" value="P-loop containing nucleoside triphosphate hydrolases"/>
    <property type="match status" value="1"/>
</dbReference>
<dbReference type="PROSITE" id="PS50893">
    <property type="entry name" value="ABC_TRANSPORTER_2"/>
    <property type="match status" value="1"/>
</dbReference>
<feature type="domain" description="ABC transmembrane type-1" evidence="8">
    <location>
        <begin position="36"/>
        <end position="317"/>
    </location>
</feature>
<dbReference type="GO" id="GO:0005886">
    <property type="term" value="C:plasma membrane"/>
    <property type="evidence" value="ECO:0007669"/>
    <property type="project" value="UniProtKB-SubCell"/>
</dbReference>
<accession>A0A4Z1E711</accession>
<evidence type="ECO:0000259" key="8">
    <source>
        <dbReference type="PROSITE" id="PS50929"/>
    </source>
</evidence>
<dbReference type="PANTHER" id="PTHR43394">
    <property type="entry name" value="ATP-DEPENDENT PERMEASE MDL1, MITOCHONDRIAL"/>
    <property type="match status" value="1"/>
</dbReference>
<feature type="region of interest" description="Disordered" evidence="5">
    <location>
        <begin position="584"/>
        <end position="627"/>
    </location>
</feature>
<dbReference type="GO" id="GO:0005524">
    <property type="term" value="F:ATP binding"/>
    <property type="evidence" value="ECO:0007669"/>
    <property type="project" value="InterPro"/>
</dbReference>
<evidence type="ECO:0000256" key="5">
    <source>
        <dbReference type="SAM" id="MobiDB-lite"/>
    </source>
</evidence>
<dbReference type="SUPFAM" id="SSF90123">
    <property type="entry name" value="ABC transporter transmembrane region"/>
    <property type="match status" value="1"/>
</dbReference>
<dbReference type="InterPro" id="IPR039421">
    <property type="entry name" value="Type_1_exporter"/>
</dbReference>
<feature type="transmembrane region" description="Helical" evidence="6">
    <location>
        <begin position="146"/>
        <end position="168"/>
    </location>
</feature>
<keyword evidence="2 6" id="KW-0812">Transmembrane</keyword>
<feature type="transmembrane region" description="Helical" evidence="6">
    <location>
        <begin position="72"/>
        <end position="93"/>
    </location>
</feature>
<evidence type="ECO:0000256" key="1">
    <source>
        <dbReference type="ARBA" id="ARBA00004651"/>
    </source>
</evidence>
<dbReference type="InterPro" id="IPR017871">
    <property type="entry name" value="ABC_transporter-like_CS"/>
</dbReference>
<gene>
    <name evidence="9" type="ORF">SERN_0455</name>
</gene>
<name>A0A4Z1E711_9MICO</name>
<keyword evidence="10" id="KW-1185">Reference proteome</keyword>
<feature type="domain" description="ABC transporter" evidence="7">
    <location>
        <begin position="323"/>
        <end position="571"/>
    </location>
</feature>
<evidence type="ECO:0000313" key="10">
    <source>
        <dbReference type="Proteomes" id="UP000297318"/>
    </source>
</evidence>
<evidence type="ECO:0000256" key="2">
    <source>
        <dbReference type="ARBA" id="ARBA00022692"/>
    </source>
</evidence>
<evidence type="ECO:0000256" key="4">
    <source>
        <dbReference type="ARBA" id="ARBA00023136"/>
    </source>
</evidence>
<dbReference type="Gene3D" id="3.40.50.300">
    <property type="entry name" value="P-loop containing nucleotide triphosphate hydrolases"/>
    <property type="match status" value="1"/>
</dbReference>
<evidence type="ECO:0000313" key="9">
    <source>
        <dbReference type="EMBL" id="TGO06263.1"/>
    </source>
</evidence>
<proteinExistence type="predicted"/>
<dbReference type="PROSITE" id="PS00211">
    <property type="entry name" value="ABC_TRANSPORTER_1"/>
    <property type="match status" value="1"/>
</dbReference>
<dbReference type="CDD" id="cd07346">
    <property type="entry name" value="ABC_6TM_exporters"/>
    <property type="match status" value="1"/>
</dbReference>
<dbReference type="AlphaFoldDB" id="A0A4Z1E711"/>
<feature type="transmembrane region" description="Helical" evidence="6">
    <location>
        <begin position="174"/>
        <end position="193"/>
    </location>
</feature>
<dbReference type="Gene3D" id="1.20.1560.10">
    <property type="entry name" value="ABC transporter type 1, transmembrane domain"/>
    <property type="match status" value="1"/>
</dbReference>
<sequence length="627" mass="65764">MEHVLDLHRPATSNAPTSGVARYLWWRAGQQRGLVVAGVALGVVNAMTQAGAPYVLGRAVDDGLERGISRELLTWSGALLLLWVIRAVSGVFAHRVDVANWLRACLGTIHLMGATVATKGETVRRTTPTGEVVATVASDSPRIGEVYAFMGRFLGGLIAYVAVAIILLNASATLGLAVLLGIPVVAGVLALIVRPLQQRQSEHREQNGRLTTLGSDTVSGLRILRGIGGEEAFTARYRAQSQRVREAGVRVASTQSLLDGVQTLLPGLFLAGVIWYGARLAIAGDISPGELVAFYGYAAFLTTPLSDASQGVQIFTRARIATRRVLSVLRVAPAVTDVGTTSRLPEGPAELVDPTSGLHVTPGSFIALVAADPDETAAIATRLGRFEDSSELASPTLGGVPLADAPLSEVRRRVVVSEATPSIFTGVLADELDVRDVGDRAAVEHALVVADAGDVVDSVPGGLDGTVAEKGRSLSGGQRQRVALARALLTDAEVLVLIEPTSAVDAHTEARIASRLRPARAGRTTVVVTASPLVLDQVDEVVLVSRGRVVTRGSHHDLVHDAERAARGDLTGERAEAAVAYRRVVSRNVDDSPAETPGHTDDQAEGSTHPATDRTATDSSHVTGGAR</sequence>
<dbReference type="Pfam" id="PF00664">
    <property type="entry name" value="ABC_membrane"/>
    <property type="match status" value="1"/>
</dbReference>
<dbReference type="PROSITE" id="PS50929">
    <property type="entry name" value="ABC_TM1F"/>
    <property type="match status" value="1"/>
</dbReference>
<evidence type="ECO:0000259" key="7">
    <source>
        <dbReference type="PROSITE" id="PS50893"/>
    </source>
</evidence>
<keyword evidence="4 6" id="KW-0472">Membrane</keyword>
<dbReference type="GO" id="GO:0015421">
    <property type="term" value="F:ABC-type oligopeptide transporter activity"/>
    <property type="evidence" value="ECO:0007669"/>
    <property type="project" value="TreeGrafter"/>
</dbReference>
<dbReference type="InterPro" id="IPR027417">
    <property type="entry name" value="P-loop_NTPase"/>
</dbReference>
<dbReference type="PANTHER" id="PTHR43394:SF1">
    <property type="entry name" value="ATP-BINDING CASSETTE SUB-FAMILY B MEMBER 10, MITOCHONDRIAL"/>
    <property type="match status" value="1"/>
</dbReference>
<dbReference type="GO" id="GO:0016887">
    <property type="term" value="F:ATP hydrolysis activity"/>
    <property type="evidence" value="ECO:0007669"/>
    <property type="project" value="InterPro"/>
</dbReference>